<organism evidence="2 3">
    <name type="scientific">Batillaria attramentaria</name>
    <dbReference type="NCBI Taxonomy" id="370345"/>
    <lineage>
        <taxon>Eukaryota</taxon>
        <taxon>Metazoa</taxon>
        <taxon>Spiralia</taxon>
        <taxon>Lophotrochozoa</taxon>
        <taxon>Mollusca</taxon>
        <taxon>Gastropoda</taxon>
        <taxon>Caenogastropoda</taxon>
        <taxon>Sorbeoconcha</taxon>
        <taxon>Cerithioidea</taxon>
        <taxon>Batillariidae</taxon>
        <taxon>Batillaria</taxon>
    </lineage>
</organism>
<evidence type="ECO:0000313" key="3">
    <source>
        <dbReference type="Proteomes" id="UP001519460"/>
    </source>
</evidence>
<evidence type="ECO:0000313" key="2">
    <source>
        <dbReference type="EMBL" id="KAK7498882.1"/>
    </source>
</evidence>
<feature type="region of interest" description="Disordered" evidence="1">
    <location>
        <begin position="1"/>
        <end position="30"/>
    </location>
</feature>
<sequence>MAAARFTVTKPEEEEVPITETSRDGYGSYDGAHVQHPSGKVLFFTLAPFQVCSGVKKESVDQRLVHRLQSLSRGLLLEGKFSPDEATVRKERLKEIATRKRVGEFGLGC</sequence>
<dbReference type="EMBL" id="JACVVK020000048">
    <property type="protein sequence ID" value="KAK7498882.1"/>
    <property type="molecule type" value="Genomic_DNA"/>
</dbReference>
<comment type="caution">
    <text evidence="2">The sequence shown here is derived from an EMBL/GenBank/DDBJ whole genome shotgun (WGS) entry which is preliminary data.</text>
</comment>
<gene>
    <name evidence="2" type="ORF">BaRGS_00009974</name>
</gene>
<dbReference type="AlphaFoldDB" id="A0ABD0LIJ1"/>
<accession>A0ABD0LIJ1</accession>
<evidence type="ECO:0000256" key="1">
    <source>
        <dbReference type="SAM" id="MobiDB-lite"/>
    </source>
</evidence>
<dbReference type="Proteomes" id="UP001519460">
    <property type="component" value="Unassembled WGS sequence"/>
</dbReference>
<name>A0ABD0LIJ1_9CAEN</name>
<proteinExistence type="predicted"/>
<keyword evidence="3" id="KW-1185">Reference proteome</keyword>
<feature type="non-terminal residue" evidence="2">
    <location>
        <position position="109"/>
    </location>
</feature>
<protein>
    <submittedName>
        <fullName evidence="2">Uncharacterized protein</fullName>
    </submittedName>
</protein>
<reference evidence="2 3" key="1">
    <citation type="journal article" date="2023" name="Sci. Data">
        <title>Genome assembly of the Korean intertidal mud-creeper Batillaria attramentaria.</title>
        <authorList>
            <person name="Patra A.K."/>
            <person name="Ho P.T."/>
            <person name="Jun S."/>
            <person name="Lee S.J."/>
            <person name="Kim Y."/>
            <person name="Won Y.J."/>
        </authorList>
    </citation>
    <scope>NUCLEOTIDE SEQUENCE [LARGE SCALE GENOMIC DNA]</scope>
    <source>
        <strain evidence="2">Wonlab-2016</strain>
    </source>
</reference>